<dbReference type="Proteomes" id="UP000256923">
    <property type="component" value="Chromosome 2"/>
</dbReference>
<reference evidence="1 2" key="1">
    <citation type="submission" date="2018-12" db="EMBL/GenBank/DDBJ databases">
        <title>Characterization and Draft Genome of Vibrio anguillarum J360 Marine Pathogen Isolated from an Outbreak in Lumpfish (Cyclopterus lumpus).</title>
        <authorList>
            <person name="Vasquez J.I."/>
            <person name="Cao T."/>
            <person name="Chakraborty S."/>
            <person name="Gnanagobal H."/>
            <person name="Wescot J."/>
            <person name="Boyce D."/>
            <person name="Santander J."/>
        </authorList>
    </citation>
    <scope>NUCLEOTIDE SEQUENCE [LARGE SCALE GENOMIC DNA]</scope>
    <source>
        <strain evidence="1 2">J360</strain>
    </source>
</reference>
<accession>A0A289GGH5</accession>
<dbReference type="RefSeq" id="WP_017045015.1">
    <property type="nucleotide sequence ID" value="NZ_AJYT02000132.1"/>
</dbReference>
<organism evidence="1 2">
    <name type="scientific">Vibrio anguillarum</name>
    <name type="common">Listonella anguillarum</name>
    <dbReference type="NCBI Taxonomy" id="55601"/>
    <lineage>
        <taxon>Bacteria</taxon>
        <taxon>Pseudomonadati</taxon>
        <taxon>Pseudomonadota</taxon>
        <taxon>Gammaproteobacteria</taxon>
        <taxon>Vibrionales</taxon>
        <taxon>Vibrionaceae</taxon>
        <taxon>Vibrio</taxon>
    </lineage>
</organism>
<evidence type="ECO:0000313" key="2">
    <source>
        <dbReference type="Proteomes" id="UP000256923"/>
    </source>
</evidence>
<evidence type="ECO:0008006" key="3">
    <source>
        <dbReference type="Google" id="ProtNLM"/>
    </source>
</evidence>
<name>A0A1E5FQ86_VIBAN</name>
<dbReference type="EMBL" id="CP034673">
    <property type="protein sequence ID" value="AZS26724.1"/>
    <property type="molecule type" value="Genomic_DNA"/>
</dbReference>
<sequence length="285" mass="32622">MHPSIYMLEKELIENKNVTRIPLFLLVCGTLLFISLLMNNTLQHNLFFEMEFGGDISDVHIEFVDDFNTFIIMLVGFISLMLSSLYFPRTFRKERKEGSSMFWRSMPVTNNMTHIVKLGFGLFVIPVVCSVLVICADVLLWGLNLATENRLALLFEQRSLGYAVQHWLNYLSIMWVIAVTMLPLACFTLVISQIFNSPILVMFVGGFALKWISIVMLNSDIVGEFYHAIFNLPLQLMTSSNMFTAFEGAGWGNLFVYIMIGIASYWISHKLYSTDELSLKSLLTR</sequence>
<protein>
    <recommendedName>
        <fullName evidence="3">ABC transporter</fullName>
    </recommendedName>
</protein>
<dbReference type="AlphaFoldDB" id="A0A1E5FQ86"/>
<evidence type="ECO:0000313" key="1">
    <source>
        <dbReference type="EMBL" id="AZS26724.1"/>
    </source>
</evidence>
<proteinExistence type="predicted"/>
<accession>A0A1E5FQ86</accession>
<gene>
    <name evidence="1" type="ORF">DYL72_17185</name>
</gene>